<dbReference type="Proteomes" id="UP000029577">
    <property type="component" value="Unassembled WGS sequence"/>
</dbReference>
<dbReference type="Pfam" id="PF13458">
    <property type="entry name" value="Peripla_BP_6"/>
    <property type="match status" value="1"/>
</dbReference>
<dbReference type="RefSeq" id="WP_038023255.1">
    <property type="nucleotide sequence ID" value="NZ_JPKR02000003.1"/>
</dbReference>
<reference evidence="5" key="1">
    <citation type="submission" date="2014-12" db="EMBL/GenBank/DDBJ databases">
        <title>The draft genome of the Tatumella morbirosei type strain, LMG23360T isolated from pineapple rot.</title>
        <authorList>
            <person name="Smits T.H."/>
            <person name="Palmer M."/>
            <person name="Venter S.N."/>
            <person name="Duffy B."/>
            <person name="Steenkamp E.T."/>
            <person name="Chan W.Y."/>
            <person name="Coutinho T.A."/>
            <person name="Coetzee M.P."/>
            <person name="De Maayer P."/>
        </authorList>
    </citation>
    <scope>NUCLEOTIDE SEQUENCE [LARGE SCALE GENOMIC DNA]</scope>
    <source>
        <strain evidence="5">LMG 23360</strain>
    </source>
</reference>
<organism evidence="5 6">
    <name type="scientific">Tatumella morbirosei</name>
    <dbReference type="NCBI Taxonomy" id="642227"/>
    <lineage>
        <taxon>Bacteria</taxon>
        <taxon>Pseudomonadati</taxon>
        <taxon>Pseudomonadota</taxon>
        <taxon>Gammaproteobacteria</taxon>
        <taxon>Enterobacterales</taxon>
        <taxon>Erwiniaceae</taxon>
        <taxon>Tatumella</taxon>
    </lineage>
</organism>
<dbReference type="eggNOG" id="COG0683">
    <property type="taxonomic scope" value="Bacteria"/>
</dbReference>
<evidence type="ECO:0000256" key="1">
    <source>
        <dbReference type="ARBA" id="ARBA00010062"/>
    </source>
</evidence>
<evidence type="ECO:0000313" key="5">
    <source>
        <dbReference type="EMBL" id="KGD70638.1"/>
    </source>
</evidence>
<protein>
    <submittedName>
        <fullName evidence="5">Branched-chain amino acid ABC transporter substrate-binding protein</fullName>
    </submittedName>
</protein>
<evidence type="ECO:0000313" key="6">
    <source>
        <dbReference type="Proteomes" id="UP000029577"/>
    </source>
</evidence>
<keyword evidence="6" id="KW-1185">Reference proteome</keyword>
<feature type="signal peptide" evidence="3">
    <location>
        <begin position="1"/>
        <end position="26"/>
    </location>
</feature>
<dbReference type="CDD" id="cd06347">
    <property type="entry name" value="PBP1_ABC_LivK_ligand_binding-like"/>
    <property type="match status" value="1"/>
</dbReference>
<dbReference type="SUPFAM" id="SSF53822">
    <property type="entry name" value="Periplasmic binding protein-like I"/>
    <property type="match status" value="1"/>
</dbReference>
<accession>A0A095U7Y9</accession>
<dbReference type="STRING" id="642227.HA49_19625"/>
<proteinExistence type="inferred from homology"/>
<dbReference type="OrthoDB" id="9147078at2"/>
<evidence type="ECO:0000259" key="4">
    <source>
        <dbReference type="Pfam" id="PF13458"/>
    </source>
</evidence>
<dbReference type="EMBL" id="JPKR02000003">
    <property type="protein sequence ID" value="KGD70638.1"/>
    <property type="molecule type" value="Genomic_DNA"/>
</dbReference>
<dbReference type="Gene3D" id="3.40.50.2300">
    <property type="match status" value="2"/>
</dbReference>
<name>A0A095U7Y9_9GAMM</name>
<keyword evidence="2 3" id="KW-0732">Signal</keyword>
<dbReference type="InterPro" id="IPR051010">
    <property type="entry name" value="BCAA_transport"/>
</dbReference>
<comment type="caution">
    <text evidence="5">The sequence shown here is derived from an EMBL/GenBank/DDBJ whole genome shotgun (WGS) entry which is preliminary data.</text>
</comment>
<feature type="domain" description="Leucine-binding protein" evidence="4">
    <location>
        <begin position="28"/>
        <end position="368"/>
    </location>
</feature>
<evidence type="ECO:0000256" key="3">
    <source>
        <dbReference type="SAM" id="SignalP"/>
    </source>
</evidence>
<dbReference type="InterPro" id="IPR028081">
    <property type="entry name" value="Leu-bd"/>
</dbReference>
<dbReference type="InterPro" id="IPR028082">
    <property type="entry name" value="Peripla_BP_I"/>
</dbReference>
<sequence length="378" mass="40483">MKSFGGKLSVAALMVSALAGSFAVHADEIKIGVVLPLSGALSGYGQPSQKGLEVIQSLTPKLKNGDTIKLIVIDDKSDKVEAANAMQRLVSSDKVDAVIGEVTSTNTLAMVKIADDSKTPIVSPTATNDRVTRNHPYVSRVCFSDSFQGVVGANLASRDLHAKTAAIVFDSSNDYSVGLAKAFRNQFVKNGGKIVIEVQAPTGSKDFKAQLSSVKAKDPDMIYMPIYYTEGALIAVQSQQLGLKKPVVGGDGLAADPVFFEVGKDAVNGYMTTDYYSPTAKQQTPEGEKFIKAWEDKYKQPTHTWGAMTADAYNVIVNAMNQCSDAHDRSCVNDKIRATKDYEGITGTLTLKNGDAIRSAVINEVKDGKLVFKTVVNP</sequence>
<dbReference type="PANTHER" id="PTHR30483:SF6">
    <property type="entry name" value="PERIPLASMIC BINDING PROTEIN OF ABC TRANSPORTER FOR NATURAL AMINO ACIDS"/>
    <property type="match status" value="1"/>
</dbReference>
<gene>
    <name evidence="5" type="ORF">HA49_19625</name>
</gene>
<dbReference type="AlphaFoldDB" id="A0A095U7Y9"/>
<evidence type="ECO:0000256" key="2">
    <source>
        <dbReference type="ARBA" id="ARBA00022729"/>
    </source>
</evidence>
<dbReference type="PANTHER" id="PTHR30483">
    <property type="entry name" value="LEUCINE-SPECIFIC-BINDING PROTEIN"/>
    <property type="match status" value="1"/>
</dbReference>
<comment type="similarity">
    <text evidence="1">Belongs to the leucine-binding protein family.</text>
</comment>
<feature type="chain" id="PRO_5001918657" evidence="3">
    <location>
        <begin position="27"/>
        <end position="378"/>
    </location>
</feature>